<dbReference type="RefSeq" id="WP_079472259.1">
    <property type="nucleotide sequence ID" value="NZ_FUZZ01000004.1"/>
</dbReference>
<dbReference type="Pfam" id="PF04773">
    <property type="entry name" value="FecR"/>
    <property type="match status" value="1"/>
</dbReference>
<reference evidence="4 5" key="1">
    <citation type="submission" date="2017-02" db="EMBL/GenBank/DDBJ databases">
        <authorList>
            <person name="Peterson S.W."/>
        </authorList>
    </citation>
    <scope>NUCLEOTIDE SEQUENCE [LARGE SCALE GENOMIC DNA]</scope>
    <source>
        <strain evidence="4 5">DSM 18108</strain>
    </source>
</reference>
<evidence type="ECO:0000313" key="4">
    <source>
        <dbReference type="EMBL" id="SKD09117.1"/>
    </source>
</evidence>
<dbReference type="PANTHER" id="PTHR30273">
    <property type="entry name" value="PERIPLASMIC SIGNAL SENSOR AND SIGMA FACTOR ACTIVATOR FECR-RELATED"/>
    <property type="match status" value="1"/>
</dbReference>
<keyword evidence="1" id="KW-1133">Transmembrane helix</keyword>
<feature type="domain" description="FecR protein" evidence="2">
    <location>
        <begin position="179"/>
        <end position="275"/>
    </location>
</feature>
<sequence>MENTRIYYLAGQYLKKSLSSTEQAEFQQLLQSPDHQETLQAAFEELAGELDTTAPQDEALLPLLQRALNSDKPARRIHFLPRRSWAAASIILLVLAAGTYFLVTHKKNTPPPVMAAKPVDIAPGREGAILTLADGSKVALDSLSNGVIAKQNGTQLVLANGQLAYDPAGAPTGEAVYNTMSTPKGRQFRIALPDGTQVWLNAASSIRYPTLFSGKERIVEVTGEAYFEVAKNPAMPFRVRVNNKAEIAVLGTHFNVNAYDNEQSITTTLLEGSVRVAALAGGHKPGDVILRPGQQAQIETKIRVIENANIDKVIAWKNGLFYFDGVSLAEIMRQMERWYDIEVVYEKGIPDIEFEGEMTKDVSLNGLLVMLKRTDIHFRLEGRKLIVQ</sequence>
<name>A0A1T5P924_9BACT</name>
<feature type="transmembrane region" description="Helical" evidence="1">
    <location>
        <begin position="85"/>
        <end position="103"/>
    </location>
</feature>
<protein>
    <submittedName>
        <fullName evidence="4">FecR family protein</fullName>
    </submittedName>
</protein>
<accession>A0A1T5P924</accession>
<dbReference type="InterPro" id="IPR012373">
    <property type="entry name" value="Ferrdict_sens_TM"/>
</dbReference>
<dbReference type="Gene3D" id="2.60.120.1440">
    <property type="match status" value="1"/>
</dbReference>
<dbReference type="Gene3D" id="3.55.50.30">
    <property type="match status" value="1"/>
</dbReference>
<evidence type="ECO:0000256" key="1">
    <source>
        <dbReference type="SAM" id="Phobius"/>
    </source>
</evidence>
<dbReference type="GO" id="GO:0016989">
    <property type="term" value="F:sigma factor antagonist activity"/>
    <property type="evidence" value="ECO:0007669"/>
    <property type="project" value="TreeGrafter"/>
</dbReference>
<dbReference type="STRING" id="393003.SAMN05660461_4998"/>
<evidence type="ECO:0000259" key="3">
    <source>
        <dbReference type="Pfam" id="PF16344"/>
    </source>
</evidence>
<gene>
    <name evidence="4" type="ORF">SAMN05660461_4998</name>
</gene>
<dbReference type="EMBL" id="FUZZ01000004">
    <property type="protein sequence ID" value="SKD09117.1"/>
    <property type="molecule type" value="Genomic_DNA"/>
</dbReference>
<dbReference type="InterPro" id="IPR006860">
    <property type="entry name" value="FecR"/>
</dbReference>
<dbReference type="Pfam" id="PF16344">
    <property type="entry name" value="FecR_C"/>
    <property type="match status" value="1"/>
</dbReference>
<feature type="domain" description="Protein FecR C-terminal" evidence="3">
    <location>
        <begin position="321"/>
        <end position="387"/>
    </location>
</feature>
<organism evidence="4 5">
    <name type="scientific">Chitinophaga ginsengisegetis</name>
    <dbReference type="NCBI Taxonomy" id="393003"/>
    <lineage>
        <taxon>Bacteria</taxon>
        <taxon>Pseudomonadati</taxon>
        <taxon>Bacteroidota</taxon>
        <taxon>Chitinophagia</taxon>
        <taxon>Chitinophagales</taxon>
        <taxon>Chitinophagaceae</taxon>
        <taxon>Chitinophaga</taxon>
    </lineage>
</organism>
<evidence type="ECO:0000259" key="2">
    <source>
        <dbReference type="Pfam" id="PF04773"/>
    </source>
</evidence>
<dbReference type="AlphaFoldDB" id="A0A1T5P924"/>
<keyword evidence="1" id="KW-0812">Transmembrane</keyword>
<evidence type="ECO:0000313" key="5">
    <source>
        <dbReference type="Proteomes" id="UP000190166"/>
    </source>
</evidence>
<dbReference type="FunFam" id="2.60.120.1440:FF:000001">
    <property type="entry name" value="Putative anti-sigma factor"/>
    <property type="match status" value="1"/>
</dbReference>
<keyword evidence="5" id="KW-1185">Reference proteome</keyword>
<dbReference type="Proteomes" id="UP000190166">
    <property type="component" value="Unassembled WGS sequence"/>
</dbReference>
<proteinExistence type="predicted"/>
<dbReference type="PANTHER" id="PTHR30273:SF2">
    <property type="entry name" value="PROTEIN FECR"/>
    <property type="match status" value="1"/>
</dbReference>
<dbReference type="InterPro" id="IPR032508">
    <property type="entry name" value="FecR_C"/>
</dbReference>
<keyword evidence="1" id="KW-0472">Membrane</keyword>